<feature type="domain" description="Sigma-54 factor interaction" evidence="7">
    <location>
        <begin position="33"/>
        <end position="238"/>
    </location>
</feature>
<dbReference type="Gene3D" id="1.10.10.60">
    <property type="entry name" value="Homeodomain-like"/>
    <property type="match status" value="2"/>
</dbReference>
<evidence type="ECO:0000259" key="6">
    <source>
        <dbReference type="PROSITE" id="PS01124"/>
    </source>
</evidence>
<keyword evidence="5" id="KW-0804">Transcription</keyword>
<dbReference type="PROSITE" id="PS00041">
    <property type="entry name" value="HTH_ARAC_FAMILY_1"/>
    <property type="match status" value="1"/>
</dbReference>
<dbReference type="Gene3D" id="3.40.50.300">
    <property type="entry name" value="P-loop containing nucleotide triphosphate hydrolases"/>
    <property type="match status" value="1"/>
</dbReference>
<keyword evidence="2" id="KW-0067">ATP-binding</keyword>
<evidence type="ECO:0008006" key="10">
    <source>
        <dbReference type="Google" id="ProtNLM"/>
    </source>
</evidence>
<dbReference type="GO" id="GO:0043565">
    <property type="term" value="F:sequence-specific DNA binding"/>
    <property type="evidence" value="ECO:0007669"/>
    <property type="project" value="InterPro"/>
</dbReference>
<sequence length="393" mass="45043">MNQMTSNSALERTSNREQCAINQEQLSHTAFPLLGLGKGIAKIKRQIQYASQVSIPVFISGEIGTEKRTVAYHIHRCRSFTHGRFIYVPSQIRCVGEFKHYLNQSIGNAQGGTLFLSEVDKLSDKHKDYLTLLFSNQEFYQQLVENNIQLIVSCTTSLTSNQQFLSKILGSYMPHLEVIMPSLRERRDDIPLYIDHFLKQFSGDNSPQLSTEAITLLCEYSWPQNVSQLQKIMMVLISSHPSHVGAQEVMALGVNQSEESNSDLIELLLQQRLTTFEHIHPALYKSLNYISQHFLDEMTLKDVSNAAYTSASHLSFLFREHLNRSFKSILVELRVRFAKDMINSQPLSKITDVCLQSGFGDLSHFEKMFKRFVGCTPRQYRQSQRQLHTRLIA</sequence>
<dbReference type="InterPro" id="IPR018062">
    <property type="entry name" value="HTH_AraC-typ_CS"/>
</dbReference>
<evidence type="ECO:0000256" key="3">
    <source>
        <dbReference type="ARBA" id="ARBA00023015"/>
    </source>
</evidence>
<dbReference type="Pfam" id="PF14532">
    <property type="entry name" value="Sigma54_activ_2"/>
    <property type="match status" value="1"/>
</dbReference>
<dbReference type="SUPFAM" id="SSF46689">
    <property type="entry name" value="Homeodomain-like"/>
    <property type="match status" value="1"/>
</dbReference>
<evidence type="ECO:0000313" key="8">
    <source>
        <dbReference type="EMBL" id="OAJ93206.1"/>
    </source>
</evidence>
<dbReference type="RefSeq" id="WP_054961727.1">
    <property type="nucleotide sequence ID" value="NZ_LLEI02000043.1"/>
</dbReference>
<dbReference type="InterPro" id="IPR058031">
    <property type="entry name" value="AAA_lid_NorR"/>
</dbReference>
<keyword evidence="3" id="KW-0805">Transcription regulation</keyword>
<evidence type="ECO:0000256" key="1">
    <source>
        <dbReference type="ARBA" id="ARBA00022741"/>
    </source>
</evidence>
<name>A0A177XXX9_9VIBR</name>
<dbReference type="InterPro" id="IPR027417">
    <property type="entry name" value="P-loop_NTPase"/>
</dbReference>
<dbReference type="PROSITE" id="PS50045">
    <property type="entry name" value="SIGMA54_INTERACT_4"/>
    <property type="match status" value="1"/>
</dbReference>
<comment type="caution">
    <text evidence="8">The sequence shown here is derived from an EMBL/GenBank/DDBJ whole genome shotgun (WGS) entry which is preliminary data.</text>
</comment>
<dbReference type="EMBL" id="LLEI02000043">
    <property type="protein sequence ID" value="OAJ93206.1"/>
    <property type="molecule type" value="Genomic_DNA"/>
</dbReference>
<keyword evidence="4" id="KW-0238">DNA-binding</keyword>
<reference evidence="8 9" key="1">
    <citation type="journal article" date="2016" name="Syst. Appl. Microbiol.">
        <title>Vibrio bivalvicida sp. nov., a novel larval pathogen for bivalve molluscs reared in a hatchery.</title>
        <authorList>
            <person name="Dubert J."/>
            <person name="Romalde J.L."/>
            <person name="Prado S."/>
            <person name="Barja J.L."/>
        </authorList>
    </citation>
    <scope>NUCLEOTIDE SEQUENCE [LARGE SCALE GENOMIC DNA]</scope>
    <source>
        <strain evidence="8 9">605</strain>
    </source>
</reference>
<accession>A0A177XXX9</accession>
<dbReference type="InterPro" id="IPR018060">
    <property type="entry name" value="HTH_AraC"/>
</dbReference>
<dbReference type="AlphaFoldDB" id="A0A177XXX9"/>
<dbReference type="PANTHER" id="PTHR43280">
    <property type="entry name" value="ARAC-FAMILY TRANSCRIPTIONAL REGULATOR"/>
    <property type="match status" value="1"/>
</dbReference>
<dbReference type="Pfam" id="PF25601">
    <property type="entry name" value="AAA_lid_14"/>
    <property type="match status" value="1"/>
</dbReference>
<dbReference type="Pfam" id="PF12833">
    <property type="entry name" value="HTH_18"/>
    <property type="match status" value="1"/>
</dbReference>
<dbReference type="PROSITE" id="PS01124">
    <property type="entry name" value="HTH_ARAC_FAMILY_2"/>
    <property type="match status" value="1"/>
</dbReference>
<keyword evidence="1" id="KW-0547">Nucleotide-binding</keyword>
<dbReference type="PRINTS" id="PR00032">
    <property type="entry name" value="HTHARAC"/>
</dbReference>
<evidence type="ECO:0000259" key="7">
    <source>
        <dbReference type="PROSITE" id="PS50045"/>
    </source>
</evidence>
<dbReference type="InterPro" id="IPR020449">
    <property type="entry name" value="Tscrpt_reg_AraC-type_HTH"/>
</dbReference>
<gene>
    <name evidence="8" type="ORF">APB76_14670</name>
</gene>
<proteinExistence type="predicted"/>
<dbReference type="PANTHER" id="PTHR43280:SF2">
    <property type="entry name" value="HTH-TYPE TRANSCRIPTIONAL REGULATOR EXSA"/>
    <property type="match status" value="1"/>
</dbReference>
<evidence type="ECO:0000256" key="4">
    <source>
        <dbReference type="ARBA" id="ARBA00023125"/>
    </source>
</evidence>
<organism evidence="8 9">
    <name type="scientific">Vibrio bivalvicida</name>
    <dbReference type="NCBI Taxonomy" id="1276888"/>
    <lineage>
        <taxon>Bacteria</taxon>
        <taxon>Pseudomonadati</taxon>
        <taxon>Pseudomonadota</taxon>
        <taxon>Gammaproteobacteria</taxon>
        <taxon>Vibrionales</taxon>
        <taxon>Vibrionaceae</taxon>
        <taxon>Vibrio</taxon>
        <taxon>Vibrio oreintalis group</taxon>
    </lineage>
</organism>
<dbReference type="GO" id="GO:0003700">
    <property type="term" value="F:DNA-binding transcription factor activity"/>
    <property type="evidence" value="ECO:0007669"/>
    <property type="project" value="InterPro"/>
</dbReference>
<evidence type="ECO:0000313" key="9">
    <source>
        <dbReference type="Proteomes" id="UP000078406"/>
    </source>
</evidence>
<dbReference type="SMART" id="SM00342">
    <property type="entry name" value="HTH_ARAC"/>
    <property type="match status" value="1"/>
</dbReference>
<dbReference type="InterPro" id="IPR002078">
    <property type="entry name" value="Sigma_54_int"/>
</dbReference>
<evidence type="ECO:0000256" key="5">
    <source>
        <dbReference type="ARBA" id="ARBA00023163"/>
    </source>
</evidence>
<dbReference type="GO" id="GO:0005524">
    <property type="term" value="F:ATP binding"/>
    <property type="evidence" value="ECO:0007669"/>
    <property type="project" value="InterPro"/>
</dbReference>
<feature type="domain" description="HTH araC/xylS-type" evidence="6">
    <location>
        <begin position="284"/>
        <end position="383"/>
    </location>
</feature>
<dbReference type="InterPro" id="IPR009057">
    <property type="entry name" value="Homeodomain-like_sf"/>
</dbReference>
<protein>
    <recommendedName>
        <fullName evidence="10">AraC family transcriptional regulator</fullName>
    </recommendedName>
</protein>
<dbReference type="SUPFAM" id="SSF52540">
    <property type="entry name" value="P-loop containing nucleoside triphosphate hydrolases"/>
    <property type="match status" value="1"/>
</dbReference>
<dbReference type="Gene3D" id="1.10.8.60">
    <property type="match status" value="1"/>
</dbReference>
<evidence type="ECO:0000256" key="2">
    <source>
        <dbReference type="ARBA" id="ARBA00022840"/>
    </source>
</evidence>
<dbReference type="Proteomes" id="UP000078406">
    <property type="component" value="Unassembled WGS sequence"/>
</dbReference>